<organism evidence="1">
    <name type="scientific">uncultured euryarchaeote Alv-FOS5</name>
    <dbReference type="NCBI Taxonomy" id="337891"/>
    <lineage>
        <taxon>Archaea</taxon>
        <taxon>Methanobacteriati</taxon>
        <taxon>Methanobacteriota</taxon>
        <taxon>environmental samples</taxon>
    </lineage>
</organism>
<dbReference type="AlphaFoldDB" id="Q3SB95"/>
<protein>
    <submittedName>
        <fullName evidence="1">Uncharacterized protein</fullName>
    </submittedName>
</protein>
<sequence length="315" mass="36655">MARTLGVDSKRLENLLSEVDPNFWENIEVKEVSMSDLAAARGLIEKHGTLRIVDEQGNVLETEDAKSSKKYLIEDSKIKQLPPDKRELLEKEKLASFMDVLSHYSFEYHDMKEAKSGQKKEDIRKDVEDDIKWGLEEKAYAKRNIFHKTGGHSEVNPLETDKFFVFVHKDLGPIGFVSSGYLVGNVRKRAVPRLIAHPVVTDKDFEFRLKDSKWFDLPKDANPDELKARLVKSLKNWEKEHEGQKNKLSVGTILLLKAMVDLPKFHIDANHRTQGVMRKIEERLGRKFFFDKGQVDREYKRFMFSRARSRVKRPK</sequence>
<reference evidence="1" key="1">
    <citation type="journal article" date="2006" name="FEMS Microbiol. Ecol.">
        <title>Uncultured Archaea in a hydrothermal microbial assemblage: phylogenetic diversity and characterization of a genome fragment from a euryarchaeote.</title>
        <authorList>
            <person name="Moussard H."/>
            <person name="Moreira D."/>
            <person name="Cambon-Bonavita M.A."/>
            <person name="Lopez-Garcia P."/>
            <person name="Jeanthon C."/>
        </authorList>
    </citation>
    <scope>NUCLEOTIDE SEQUENCE</scope>
</reference>
<name>Q3SB95_9EURY</name>
<evidence type="ECO:0000313" key="1">
    <source>
        <dbReference type="EMBL" id="AAZ32115.1"/>
    </source>
</evidence>
<dbReference type="EMBL" id="DQ078753">
    <property type="protein sequence ID" value="AAZ32115.1"/>
    <property type="molecule type" value="Genomic_DNA"/>
</dbReference>
<proteinExistence type="predicted"/>
<accession>Q3SB95</accession>